<dbReference type="AlphaFoldDB" id="A0A914RV38"/>
<dbReference type="WBParaSite" id="PEQ_0000585901-mRNA-1">
    <property type="protein sequence ID" value="PEQ_0000585901-mRNA-1"/>
    <property type="gene ID" value="PEQ_0000585901"/>
</dbReference>
<evidence type="ECO:0000313" key="2">
    <source>
        <dbReference type="WBParaSite" id="PEQ_0000585901-mRNA-1"/>
    </source>
</evidence>
<name>A0A914RV38_PAREQ</name>
<keyword evidence="1" id="KW-1185">Reference proteome</keyword>
<protein>
    <submittedName>
        <fullName evidence="2">Uncharacterized protein</fullName>
    </submittedName>
</protein>
<organism evidence="1 2">
    <name type="scientific">Parascaris equorum</name>
    <name type="common">Equine roundworm</name>
    <dbReference type="NCBI Taxonomy" id="6256"/>
    <lineage>
        <taxon>Eukaryota</taxon>
        <taxon>Metazoa</taxon>
        <taxon>Ecdysozoa</taxon>
        <taxon>Nematoda</taxon>
        <taxon>Chromadorea</taxon>
        <taxon>Rhabditida</taxon>
        <taxon>Spirurina</taxon>
        <taxon>Ascaridomorpha</taxon>
        <taxon>Ascaridoidea</taxon>
        <taxon>Ascarididae</taxon>
        <taxon>Parascaris</taxon>
    </lineage>
</organism>
<reference evidence="2" key="1">
    <citation type="submission" date="2022-11" db="UniProtKB">
        <authorList>
            <consortium name="WormBaseParasite"/>
        </authorList>
    </citation>
    <scope>IDENTIFICATION</scope>
</reference>
<accession>A0A914RV38</accession>
<dbReference type="Proteomes" id="UP000887564">
    <property type="component" value="Unplaced"/>
</dbReference>
<proteinExistence type="predicted"/>
<sequence length="66" mass="7379">MPWSRDIVDLRYLKLLHFASQLKAGRGLSIAVAFIRGNPLSIQDRSKAEEVILLFSLFSGFLDVAS</sequence>
<evidence type="ECO:0000313" key="1">
    <source>
        <dbReference type="Proteomes" id="UP000887564"/>
    </source>
</evidence>